<dbReference type="AlphaFoldDB" id="A0A4P7GGJ5"/>
<evidence type="ECO:0000313" key="3">
    <source>
        <dbReference type="Proteomes" id="UP000294894"/>
    </source>
</evidence>
<organism evidence="2 3">
    <name type="scientific">Nocardioides euryhalodurans</name>
    <dbReference type="NCBI Taxonomy" id="2518370"/>
    <lineage>
        <taxon>Bacteria</taxon>
        <taxon>Bacillati</taxon>
        <taxon>Actinomycetota</taxon>
        <taxon>Actinomycetes</taxon>
        <taxon>Propionibacteriales</taxon>
        <taxon>Nocardioidaceae</taxon>
        <taxon>Nocardioides</taxon>
    </lineage>
</organism>
<dbReference type="KEGG" id="noy:EXE57_00860"/>
<gene>
    <name evidence="2" type="ORF">EXE57_00860</name>
</gene>
<name>A0A4P7GGJ5_9ACTN</name>
<evidence type="ECO:0000313" key="2">
    <source>
        <dbReference type="EMBL" id="QBR90978.1"/>
    </source>
</evidence>
<dbReference type="SUPFAM" id="SSF55729">
    <property type="entry name" value="Acyl-CoA N-acyltransferases (Nat)"/>
    <property type="match status" value="1"/>
</dbReference>
<dbReference type="CDD" id="cd04301">
    <property type="entry name" value="NAT_SF"/>
    <property type="match status" value="1"/>
</dbReference>
<accession>A0A4P7GGJ5</accession>
<keyword evidence="3" id="KW-1185">Reference proteome</keyword>
<dbReference type="InterPro" id="IPR016181">
    <property type="entry name" value="Acyl_CoA_acyltransferase"/>
</dbReference>
<keyword evidence="2" id="KW-0808">Transferase</keyword>
<proteinExistence type="predicted"/>
<feature type="domain" description="N-acetyltransferase" evidence="1">
    <location>
        <begin position="15"/>
        <end position="185"/>
    </location>
</feature>
<dbReference type="RefSeq" id="WP_135073119.1">
    <property type="nucleotide sequence ID" value="NZ_CP038267.1"/>
</dbReference>
<dbReference type="EMBL" id="CP038267">
    <property type="protein sequence ID" value="QBR90978.1"/>
    <property type="molecule type" value="Genomic_DNA"/>
</dbReference>
<dbReference type="PROSITE" id="PS51186">
    <property type="entry name" value="GNAT"/>
    <property type="match status" value="1"/>
</dbReference>
<evidence type="ECO:0000259" key="1">
    <source>
        <dbReference type="PROSITE" id="PS51186"/>
    </source>
</evidence>
<protein>
    <submittedName>
        <fullName evidence="2">N-acetyltransferase</fullName>
    </submittedName>
</protein>
<dbReference type="Proteomes" id="UP000294894">
    <property type="component" value="Chromosome"/>
</dbReference>
<reference evidence="2 3" key="1">
    <citation type="submission" date="2019-03" db="EMBL/GenBank/DDBJ databases">
        <title>Three New Species of Nocardioides, Nocardioides euryhalodurans sp. nov., Nocardioides seonyuensis sp. nov. and Nocardioides eburneoflavus sp. nov., Iolated from Soil.</title>
        <authorList>
            <person name="Roh S.G."/>
            <person name="Lee C."/>
            <person name="Kim M.-K."/>
            <person name="Kim S.B."/>
        </authorList>
    </citation>
    <scope>NUCLEOTIDE SEQUENCE [LARGE SCALE GENOMIC DNA]</scope>
    <source>
        <strain evidence="2 3">MMS17-SY117</strain>
    </source>
</reference>
<dbReference type="GO" id="GO:0016747">
    <property type="term" value="F:acyltransferase activity, transferring groups other than amino-acyl groups"/>
    <property type="evidence" value="ECO:0007669"/>
    <property type="project" value="InterPro"/>
</dbReference>
<dbReference type="InterPro" id="IPR000182">
    <property type="entry name" value="GNAT_dom"/>
</dbReference>
<dbReference type="Pfam" id="PF13302">
    <property type="entry name" value="Acetyltransf_3"/>
    <property type="match status" value="1"/>
</dbReference>
<dbReference type="PANTHER" id="PTHR43792:SF1">
    <property type="entry name" value="N-ACETYLTRANSFERASE DOMAIN-CONTAINING PROTEIN"/>
    <property type="match status" value="1"/>
</dbReference>
<sequence length="206" mass="22113">MTLPHLTWPRAAGGLTLTLPTPELVDEVLRWRNDPAVTRWLIRTTVDPTAFRTAWLASVDDPRDHAVVAVLDGRAVATGSLEVHDGMAQTEPGSPGDGCEGLLGYLVDPAYAGRGIATAVAASLLDLAFRDLGLLRVTAGCFADNVASWAVMEKLGMRREQQGVRDSWHVEHGWIDGFTYAILADEWLGRGKPLASGGSQARPSTS</sequence>
<dbReference type="OrthoDB" id="9132139at2"/>
<dbReference type="InterPro" id="IPR051531">
    <property type="entry name" value="N-acetyltransferase"/>
</dbReference>
<dbReference type="Gene3D" id="3.40.630.30">
    <property type="match status" value="1"/>
</dbReference>
<dbReference type="PANTHER" id="PTHR43792">
    <property type="entry name" value="GNAT FAMILY, PUTATIVE (AFU_ORTHOLOGUE AFUA_3G00765)-RELATED-RELATED"/>
    <property type="match status" value="1"/>
</dbReference>